<organism evidence="1 2">
    <name type="scientific">Trichonephila clavata</name>
    <name type="common">Joro spider</name>
    <name type="synonym">Nephila clavata</name>
    <dbReference type="NCBI Taxonomy" id="2740835"/>
    <lineage>
        <taxon>Eukaryota</taxon>
        <taxon>Metazoa</taxon>
        <taxon>Ecdysozoa</taxon>
        <taxon>Arthropoda</taxon>
        <taxon>Chelicerata</taxon>
        <taxon>Arachnida</taxon>
        <taxon>Araneae</taxon>
        <taxon>Araneomorphae</taxon>
        <taxon>Entelegynae</taxon>
        <taxon>Araneoidea</taxon>
        <taxon>Nephilidae</taxon>
        <taxon>Trichonephila</taxon>
    </lineage>
</organism>
<comment type="caution">
    <text evidence="1">The sequence shown here is derived from an EMBL/GenBank/DDBJ whole genome shotgun (WGS) entry which is preliminary data.</text>
</comment>
<evidence type="ECO:0000313" key="1">
    <source>
        <dbReference type="EMBL" id="GFQ88417.1"/>
    </source>
</evidence>
<dbReference type="Proteomes" id="UP000887116">
    <property type="component" value="Unassembled WGS sequence"/>
</dbReference>
<accession>A0A8X6FSW5</accession>
<evidence type="ECO:0000313" key="2">
    <source>
        <dbReference type="Proteomes" id="UP000887116"/>
    </source>
</evidence>
<dbReference type="EMBL" id="BMAO01023389">
    <property type="protein sequence ID" value="GFQ88417.1"/>
    <property type="molecule type" value="Genomic_DNA"/>
</dbReference>
<name>A0A8X6FSW5_TRICU</name>
<dbReference type="AlphaFoldDB" id="A0A8X6FSW5"/>
<sequence>MMPCPIEPTCGTQQVQGHWYEVPEVPPVERRDICPVKAVRCMGQVNCPPDTHPHINSEALLCSTWSGAVWVVKGPHVCIVHIEYPFT</sequence>
<proteinExistence type="predicted"/>
<protein>
    <submittedName>
        <fullName evidence="1">Uncharacterized protein</fullName>
    </submittedName>
</protein>
<gene>
    <name evidence="1" type="ORF">TNCT_493491</name>
</gene>
<keyword evidence="2" id="KW-1185">Reference proteome</keyword>
<reference evidence="1" key="1">
    <citation type="submission" date="2020-07" db="EMBL/GenBank/DDBJ databases">
        <title>Multicomponent nature underlies the extraordinary mechanical properties of spider dragline silk.</title>
        <authorList>
            <person name="Kono N."/>
            <person name="Nakamura H."/>
            <person name="Mori M."/>
            <person name="Yoshida Y."/>
            <person name="Ohtoshi R."/>
            <person name="Malay A.D."/>
            <person name="Moran D.A.P."/>
            <person name="Tomita M."/>
            <person name="Numata K."/>
            <person name="Arakawa K."/>
        </authorList>
    </citation>
    <scope>NUCLEOTIDE SEQUENCE</scope>
</reference>